<protein>
    <submittedName>
        <fullName evidence="3">Uncharacterized protein</fullName>
    </submittedName>
</protein>
<feature type="region of interest" description="Disordered" evidence="1">
    <location>
        <begin position="200"/>
        <end position="253"/>
    </location>
</feature>
<comment type="caution">
    <text evidence="3">The sequence shown here is derived from an EMBL/GenBank/DDBJ whole genome shotgun (WGS) entry which is preliminary data.</text>
</comment>
<accession>A0ABP8D343</accession>
<feature type="compositionally biased region" description="Polar residues" evidence="1">
    <location>
        <begin position="273"/>
        <end position="285"/>
    </location>
</feature>
<evidence type="ECO:0000256" key="2">
    <source>
        <dbReference type="SAM" id="Phobius"/>
    </source>
</evidence>
<dbReference type="EMBL" id="BAABAT010000003">
    <property type="protein sequence ID" value="GAA4246597.1"/>
    <property type="molecule type" value="Genomic_DNA"/>
</dbReference>
<name>A0ABP8D343_9ACTN</name>
<sequence length="300" mass="31148">MTYPGSPQGNPNDPYGYPDPNAAAGAYPPPPAQPPAAGYPAAPFGEQPPAQPGYAPPAQPAYGAPAPAYGEPAPQYGQPVPPQPQPVHDQGTTQLPTYGEAPYGLDPSVSAPPTAPMQQPAPPMSAPPMSGPPMSGPPTAYGPVSAPPIVGFPGQPVGYPMAEPPKKRGVAVPLLASLLAVAVIAAGVFVGLWVDKSNKLDSSEARSNERQVALDKSNKDLEQTRTDLKAKTDELTKAQQDLRGTQADSTEAKRQRDVIGTCLRLLLEASQAASNGDKTTTQNKLNEADKPCSEAQLLIQ</sequence>
<keyword evidence="2" id="KW-0472">Membrane</keyword>
<feature type="compositionally biased region" description="Low complexity" evidence="1">
    <location>
        <begin position="60"/>
        <end position="78"/>
    </location>
</feature>
<keyword evidence="4" id="KW-1185">Reference proteome</keyword>
<feature type="transmembrane region" description="Helical" evidence="2">
    <location>
        <begin position="170"/>
        <end position="194"/>
    </location>
</feature>
<feature type="region of interest" description="Disordered" evidence="1">
    <location>
        <begin position="273"/>
        <end position="300"/>
    </location>
</feature>
<evidence type="ECO:0000313" key="3">
    <source>
        <dbReference type="EMBL" id="GAA4246597.1"/>
    </source>
</evidence>
<proteinExistence type="predicted"/>
<feature type="compositionally biased region" description="Basic and acidic residues" evidence="1">
    <location>
        <begin position="200"/>
        <end position="236"/>
    </location>
</feature>
<evidence type="ECO:0000256" key="1">
    <source>
        <dbReference type="SAM" id="MobiDB-lite"/>
    </source>
</evidence>
<gene>
    <name evidence="3" type="ORF">GCM10022255_018480</name>
</gene>
<evidence type="ECO:0000313" key="4">
    <source>
        <dbReference type="Proteomes" id="UP001500620"/>
    </source>
</evidence>
<reference evidence="4" key="1">
    <citation type="journal article" date="2019" name="Int. J. Syst. Evol. Microbiol.">
        <title>The Global Catalogue of Microorganisms (GCM) 10K type strain sequencing project: providing services to taxonomists for standard genome sequencing and annotation.</title>
        <authorList>
            <consortium name="The Broad Institute Genomics Platform"/>
            <consortium name="The Broad Institute Genome Sequencing Center for Infectious Disease"/>
            <person name="Wu L."/>
            <person name="Ma J."/>
        </authorList>
    </citation>
    <scope>NUCLEOTIDE SEQUENCE [LARGE SCALE GENOMIC DNA]</scope>
    <source>
        <strain evidence="4">JCM 17441</strain>
    </source>
</reference>
<feature type="compositionally biased region" description="Pro residues" evidence="1">
    <location>
        <begin position="113"/>
        <end position="136"/>
    </location>
</feature>
<keyword evidence="2" id="KW-1133">Transmembrane helix</keyword>
<feature type="compositionally biased region" description="Low complexity" evidence="1">
    <location>
        <begin position="9"/>
        <end position="26"/>
    </location>
</feature>
<feature type="compositionally biased region" description="Pro residues" evidence="1">
    <location>
        <begin position="49"/>
        <end position="59"/>
    </location>
</feature>
<dbReference type="Proteomes" id="UP001500620">
    <property type="component" value="Unassembled WGS sequence"/>
</dbReference>
<dbReference type="RefSeq" id="WP_345123301.1">
    <property type="nucleotide sequence ID" value="NZ_BAABAT010000003.1"/>
</dbReference>
<feature type="compositionally biased region" description="Polar residues" evidence="1">
    <location>
        <begin position="237"/>
        <end position="249"/>
    </location>
</feature>
<feature type="region of interest" description="Disordered" evidence="1">
    <location>
        <begin position="1"/>
        <end position="142"/>
    </location>
</feature>
<organism evidence="3 4">
    <name type="scientific">Dactylosporangium darangshiense</name>
    <dbReference type="NCBI Taxonomy" id="579108"/>
    <lineage>
        <taxon>Bacteria</taxon>
        <taxon>Bacillati</taxon>
        <taxon>Actinomycetota</taxon>
        <taxon>Actinomycetes</taxon>
        <taxon>Micromonosporales</taxon>
        <taxon>Micromonosporaceae</taxon>
        <taxon>Dactylosporangium</taxon>
    </lineage>
</organism>
<keyword evidence="2" id="KW-0812">Transmembrane</keyword>
<feature type="compositionally biased region" description="Low complexity" evidence="1">
    <location>
        <begin position="35"/>
        <end position="48"/>
    </location>
</feature>